<evidence type="ECO:0000259" key="3">
    <source>
        <dbReference type="Pfam" id="PF06597"/>
    </source>
</evidence>
<dbReference type="EMBL" id="KM370321">
    <property type="protein sequence ID" value="AJA32932.1"/>
    <property type="molecule type" value="Genomic_DNA"/>
</dbReference>
<evidence type="ECO:0000313" key="4">
    <source>
        <dbReference type="EMBL" id="AJA32932.1"/>
    </source>
</evidence>
<evidence type="ECO:0000256" key="1">
    <source>
        <dbReference type="ARBA" id="ARBA00023026"/>
    </source>
</evidence>
<proteinExistence type="inferred from homology"/>
<dbReference type="AlphaFoldDB" id="A0A0A7RCL8"/>
<protein>
    <submittedName>
        <fullName evidence="4">p47</fullName>
    </submittedName>
</protein>
<keyword evidence="1" id="KW-0843">Virulence</keyword>
<accession>A0A0A7RCL8</accession>
<name>A0A0A7RCL8_CLOBO</name>
<feature type="domain" description="Protein OrfX2/OrfX3/P47" evidence="3">
    <location>
        <begin position="3"/>
        <end position="389"/>
    </location>
</feature>
<dbReference type="Pfam" id="PF06597">
    <property type="entry name" value="Clostridium_P47"/>
    <property type="match status" value="1"/>
</dbReference>
<reference evidence="4" key="1">
    <citation type="journal article" date="2015" name="J. Clin. Microbiol.">
        <title>An Atypical Outbreak of Food-Borne Botulism Due to Clostridium botulinum Types B and E from Ham.</title>
        <authorList>
            <person name="Mazuet C."/>
            <person name="Sautereau J."/>
            <person name="Legeay C."/>
            <person name="Bouchier C."/>
            <person name="Bouvet P."/>
            <person name="Popoff M.R."/>
        </authorList>
    </citation>
    <scope>NUCLEOTIDE SEQUENCE</scope>
    <source>
        <strain evidence="4">84-10</strain>
    </source>
</reference>
<dbReference type="InterPro" id="IPR010567">
    <property type="entry name" value="OrfX2/OrfX3/P47"/>
</dbReference>
<comment type="similarity">
    <text evidence="2">Belongs to the TULIP P47 family.</text>
</comment>
<sequence length="416" mass="47890">MNTYGWDIVYGCSNRVVNKHLKNYIDENKIEFLYSDINKKQEIKMIFDNWEIINGGTSNFLRIKIFIKEGYFKFRNTTVDLSGVIPILEIKLDFFNDASNPYIKKLKFSFGNKTNDNIKVIVSDLSGKLYEEDEFYFNKLLISAFINNEKQVSYIFASLNVTSNIVWMNPKQFKFVYYSPTDNSDGYLCILSVVTNRDISKLSTNVDSSILSENSEVGLLISEKLFMENLVLPKLSSNMGSNITSNNFNVINTSDTTGIIKNKNTLNWYGIKVGLIWYYPKINSFVLNSYEGNKFNIKVYGRVKLTGYEIVYADFSINSINKFMYDSKNKRAYFEIDKNAKTDKTIYIRPVDLIPAAIINSVVYWSMESIKEALGFQLANNFTDIINDIVNWNNLKISEVTNVILNVGFCIQGNMN</sequence>
<evidence type="ECO:0000256" key="2">
    <source>
        <dbReference type="ARBA" id="ARBA00035010"/>
    </source>
</evidence>
<organism evidence="4">
    <name type="scientific">Clostridium botulinum</name>
    <dbReference type="NCBI Taxonomy" id="1491"/>
    <lineage>
        <taxon>Bacteria</taxon>
        <taxon>Bacillati</taxon>
        <taxon>Bacillota</taxon>
        <taxon>Clostridia</taxon>
        <taxon>Eubacteriales</taxon>
        <taxon>Clostridiaceae</taxon>
        <taxon>Clostridium</taxon>
    </lineage>
</organism>